<dbReference type="InterPro" id="IPR000485">
    <property type="entry name" value="AsnC-type_HTH_dom"/>
</dbReference>
<dbReference type="GO" id="GO:0043565">
    <property type="term" value="F:sequence-specific DNA binding"/>
    <property type="evidence" value="ECO:0007669"/>
    <property type="project" value="InterPro"/>
</dbReference>
<evidence type="ECO:0000256" key="1">
    <source>
        <dbReference type="ARBA" id="ARBA00023015"/>
    </source>
</evidence>
<dbReference type="PRINTS" id="PR00033">
    <property type="entry name" value="HTHASNC"/>
</dbReference>
<organism evidence="5 6">
    <name type="scientific">Brucella ovis (strain ATCC 25840 / 63/290 / NCTC 10512)</name>
    <dbReference type="NCBI Taxonomy" id="444178"/>
    <lineage>
        <taxon>Bacteria</taxon>
        <taxon>Pseudomonadati</taxon>
        <taxon>Pseudomonadota</taxon>
        <taxon>Alphaproteobacteria</taxon>
        <taxon>Hyphomicrobiales</taxon>
        <taxon>Brucellaceae</taxon>
        <taxon>Brucella/Ochrobactrum group</taxon>
        <taxon>Brucella</taxon>
    </lineage>
</organism>
<dbReference type="Proteomes" id="UP000006383">
    <property type="component" value="Chromosome II"/>
</dbReference>
<sequence length="194" mass="21849">MSEWTGTFTARARFDPSKSDPRSICLFDTHPENRFTLFGMRSSTKERAMRELDQKDREILAILSKEARIPLKTLAGRIGLSRSATGERVANLEKSGVIRGYRADIGQIDSNIIRAMILVSLKRTPALGLLDELARHAEVRRVSSVSGQLDLIVEVEVPTIDRLNRLRNVLATHETVEDLTTAIVLRRDIERENA</sequence>
<keyword evidence="1" id="KW-0805">Transcription regulation</keyword>
<dbReference type="AlphaFoldDB" id="A0A0H3AVY5"/>
<dbReference type="EMBL" id="CP000709">
    <property type="protein sequence ID" value="ABQ62707.1"/>
    <property type="molecule type" value="Genomic_DNA"/>
</dbReference>
<name>A0A0H3AVY5_BRUO2</name>
<evidence type="ECO:0000256" key="2">
    <source>
        <dbReference type="ARBA" id="ARBA00023125"/>
    </source>
</evidence>
<feature type="domain" description="HTH asnC-type" evidence="4">
    <location>
        <begin position="52"/>
        <end position="113"/>
    </location>
</feature>
<dbReference type="SMART" id="SM00344">
    <property type="entry name" value="HTH_ASNC"/>
    <property type="match status" value="1"/>
</dbReference>
<dbReference type="InterPro" id="IPR036388">
    <property type="entry name" value="WH-like_DNA-bd_sf"/>
</dbReference>
<gene>
    <name evidence="5" type="ordered locus">BOV_A0892</name>
</gene>
<dbReference type="InterPro" id="IPR019888">
    <property type="entry name" value="Tscrpt_reg_AsnC-like"/>
</dbReference>
<dbReference type="PROSITE" id="PS50956">
    <property type="entry name" value="HTH_ASNC_2"/>
    <property type="match status" value="1"/>
</dbReference>
<dbReference type="SUPFAM" id="SSF46785">
    <property type="entry name" value="Winged helix' DNA-binding domain"/>
    <property type="match status" value="1"/>
</dbReference>
<evidence type="ECO:0000313" key="5">
    <source>
        <dbReference type="EMBL" id="ABQ62707.1"/>
    </source>
</evidence>
<keyword evidence="3" id="KW-0804">Transcription</keyword>
<dbReference type="HOGENOM" id="CLU_091233_5_3_5"/>
<dbReference type="KEGG" id="bov:BOV_A0892"/>
<dbReference type="GO" id="GO:0005829">
    <property type="term" value="C:cytosol"/>
    <property type="evidence" value="ECO:0007669"/>
    <property type="project" value="TreeGrafter"/>
</dbReference>
<dbReference type="PANTHER" id="PTHR30154">
    <property type="entry name" value="LEUCINE-RESPONSIVE REGULATORY PROTEIN"/>
    <property type="match status" value="1"/>
</dbReference>
<dbReference type="PANTHER" id="PTHR30154:SF34">
    <property type="entry name" value="TRANSCRIPTIONAL REGULATOR AZLB"/>
    <property type="match status" value="1"/>
</dbReference>
<accession>A0A0H3AVY5</accession>
<evidence type="ECO:0000256" key="3">
    <source>
        <dbReference type="ARBA" id="ARBA00023163"/>
    </source>
</evidence>
<dbReference type="InterPro" id="IPR036390">
    <property type="entry name" value="WH_DNA-bd_sf"/>
</dbReference>
<keyword evidence="6" id="KW-1185">Reference proteome</keyword>
<dbReference type="Gene3D" id="1.10.10.10">
    <property type="entry name" value="Winged helix-like DNA-binding domain superfamily/Winged helix DNA-binding domain"/>
    <property type="match status" value="1"/>
</dbReference>
<dbReference type="Pfam" id="PF01037">
    <property type="entry name" value="AsnC_trans_reg"/>
    <property type="match status" value="1"/>
</dbReference>
<proteinExistence type="predicted"/>
<dbReference type="Pfam" id="PF13412">
    <property type="entry name" value="HTH_24"/>
    <property type="match status" value="1"/>
</dbReference>
<dbReference type="Gene3D" id="3.30.70.920">
    <property type="match status" value="1"/>
</dbReference>
<dbReference type="InterPro" id="IPR011008">
    <property type="entry name" value="Dimeric_a/b-barrel"/>
</dbReference>
<dbReference type="GO" id="GO:0043200">
    <property type="term" value="P:response to amino acid"/>
    <property type="evidence" value="ECO:0007669"/>
    <property type="project" value="TreeGrafter"/>
</dbReference>
<dbReference type="InterPro" id="IPR019887">
    <property type="entry name" value="Tscrpt_reg_AsnC/Lrp_C"/>
</dbReference>
<keyword evidence="2" id="KW-0238">DNA-binding</keyword>
<evidence type="ECO:0000259" key="4">
    <source>
        <dbReference type="PROSITE" id="PS50956"/>
    </source>
</evidence>
<reference evidence="6" key="1">
    <citation type="journal article" date="2009" name="PLoS ONE">
        <title>Genome degradation in Brucella ovis corresponds with narrowing of its host range and tissue tropism.</title>
        <authorList>
            <person name="Tsolis R.M."/>
            <person name="Seshadri R."/>
            <person name="Santos R.L."/>
            <person name="Sangari F.J."/>
            <person name="Lobo J.M."/>
            <person name="de Jong M.F."/>
            <person name="Ren Q."/>
            <person name="Myers G."/>
            <person name="Brinkac L.M."/>
            <person name="Nelson W.C."/>
            <person name="Deboy R.T."/>
            <person name="Angiuoli S."/>
            <person name="Khouri H."/>
            <person name="Dimitrov G."/>
            <person name="Robinson J.R."/>
            <person name="Mulligan S."/>
            <person name="Walker R.L."/>
            <person name="Elzer P.E."/>
            <person name="Hassan K.A."/>
            <person name="Paulsen I.T."/>
        </authorList>
    </citation>
    <scope>NUCLEOTIDE SEQUENCE [LARGE SCALE GENOMIC DNA]</scope>
    <source>
        <strain evidence="6">ATCC 25840 / 63/290 / NCTC 10512</strain>
    </source>
</reference>
<protein>
    <submittedName>
        <fullName evidence="5">Transcriptional regulator, AsnC family</fullName>
    </submittedName>
</protein>
<evidence type="ECO:0000313" key="6">
    <source>
        <dbReference type="Proteomes" id="UP000006383"/>
    </source>
</evidence>
<dbReference type="SUPFAM" id="SSF54909">
    <property type="entry name" value="Dimeric alpha+beta barrel"/>
    <property type="match status" value="1"/>
</dbReference>